<dbReference type="InterPro" id="IPR011741">
    <property type="entry name" value="Phg_2220_C"/>
</dbReference>
<dbReference type="Proteomes" id="UP000267430">
    <property type="component" value="Unassembled WGS sequence"/>
</dbReference>
<feature type="domain" description="Phage conserved hypothetical protein C-terminal" evidence="1">
    <location>
        <begin position="2"/>
        <end position="73"/>
    </location>
</feature>
<reference evidence="2 3" key="1">
    <citation type="submission" date="2018-12" db="EMBL/GenBank/DDBJ databases">
        <title>Bacillus chawlae sp. nov., Bacillus glennii sp. nov., and Bacillus saganii sp. nov. Isolated from the Vehicle Assembly Building at Kennedy Space Center where the Viking Spacecraft were Assembled.</title>
        <authorList>
            <person name="Seuylemezian A."/>
            <person name="Vaishampayan P."/>
        </authorList>
    </citation>
    <scope>NUCLEOTIDE SEQUENCE [LARGE SCALE GENOMIC DNA]</scope>
    <source>
        <strain evidence="2 3">L5</strain>
    </source>
</reference>
<protein>
    <recommendedName>
        <fullName evidence="1">Phage conserved hypothetical protein C-terminal domain-containing protein</fullName>
    </recommendedName>
</protein>
<name>A0A433HVW7_9BACI</name>
<accession>A0A433HVW7</accession>
<keyword evidence="3" id="KW-1185">Reference proteome</keyword>
<dbReference type="AlphaFoldDB" id="A0A433HVW7"/>
<organism evidence="2 3">
    <name type="scientific">Peribacillus cavernae</name>
    <dbReference type="NCBI Taxonomy" id="1674310"/>
    <lineage>
        <taxon>Bacteria</taxon>
        <taxon>Bacillati</taxon>
        <taxon>Bacillota</taxon>
        <taxon>Bacilli</taxon>
        <taxon>Bacillales</taxon>
        <taxon>Bacillaceae</taxon>
        <taxon>Peribacillus</taxon>
    </lineage>
</organism>
<comment type="caution">
    <text evidence="2">The sequence shown here is derived from an EMBL/GenBank/DDBJ whole genome shotgun (WGS) entry which is preliminary data.</text>
</comment>
<evidence type="ECO:0000259" key="1">
    <source>
        <dbReference type="Pfam" id="PF09524"/>
    </source>
</evidence>
<evidence type="ECO:0000313" key="3">
    <source>
        <dbReference type="Proteomes" id="UP000267430"/>
    </source>
</evidence>
<dbReference type="EMBL" id="RYZZ01000002">
    <property type="protein sequence ID" value="RUQ32463.1"/>
    <property type="molecule type" value="Genomic_DNA"/>
</dbReference>
<evidence type="ECO:0000313" key="2">
    <source>
        <dbReference type="EMBL" id="RUQ32463.1"/>
    </source>
</evidence>
<dbReference type="NCBIfam" id="TIGR02220">
    <property type="entry name" value="phg_TIGR02220"/>
    <property type="match status" value="1"/>
</dbReference>
<sequence length="92" mass="11379">MIQYLNQKKNSAYKPTTRKNKELIRARYREGFILDDFKNVIDLKTVEWLNDPHWSKYLRPETLFGTKFESYLNQKPPKKKWRREDFDLHDEE</sequence>
<dbReference type="OrthoDB" id="1258529at2"/>
<gene>
    <name evidence="2" type="ORF">ELQ35_02125</name>
</gene>
<proteinExistence type="predicted"/>
<dbReference type="Pfam" id="PF09524">
    <property type="entry name" value="Phg_2220_C"/>
    <property type="match status" value="1"/>
</dbReference>